<dbReference type="InterPro" id="IPR009962">
    <property type="entry name" value="DUF1488"/>
</dbReference>
<dbReference type="AlphaFoldDB" id="A0A967F3K8"/>
<reference evidence="1" key="1">
    <citation type="submission" date="2020-03" db="EMBL/GenBank/DDBJ databases">
        <title>Genome of Pelagibius litoralis DSM 21314T.</title>
        <authorList>
            <person name="Wang G."/>
        </authorList>
    </citation>
    <scope>NUCLEOTIDE SEQUENCE</scope>
    <source>
        <strain evidence="1">DSM 21314</strain>
    </source>
</reference>
<dbReference type="Proteomes" id="UP000761264">
    <property type="component" value="Unassembled WGS sequence"/>
</dbReference>
<evidence type="ECO:0000313" key="1">
    <source>
        <dbReference type="EMBL" id="NIA72364.1"/>
    </source>
</evidence>
<organism evidence="1 2">
    <name type="scientific">Pelagibius litoralis</name>
    <dbReference type="NCBI Taxonomy" id="374515"/>
    <lineage>
        <taxon>Bacteria</taxon>
        <taxon>Pseudomonadati</taxon>
        <taxon>Pseudomonadota</taxon>
        <taxon>Alphaproteobacteria</taxon>
        <taxon>Rhodospirillales</taxon>
        <taxon>Rhodovibrionaceae</taxon>
        <taxon>Pelagibius</taxon>
    </lineage>
</organism>
<gene>
    <name evidence="1" type="ORF">HBA54_27630</name>
</gene>
<dbReference type="SUPFAM" id="SSF160272">
    <property type="entry name" value="Shew3726-like"/>
    <property type="match status" value="1"/>
</dbReference>
<keyword evidence="2" id="KW-1185">Reference proteome</keyword>
<protein>
    <submittedName>
        <fullName evidence="1">DUF1488 domain-containing protein</fullName>
    </submittedName>
</protein>
<dbReference type="Gene3D" id="3.30.160.140">
    <property type="entry name" value="Shew3726-like"/>
    <property type="match status" value="1"/>
</dbReference>
<dbReference type="InterPro" id="IPR036692">
    <property type="entry name" value="Shew3726-like_sf"/>
</dbReference>
<accession>A0A967F3K8</accession>
<dbReference type="RefSeq" id="WP_167231627.1">
    <property type="nucleotide sequence ID" value="NZ_JAAQPH010000042.1"/>
</dbReference>
<sequence length="94" mass="10002">MNDSSVKFSDDLRWNSGKMAVQLSAVFSGKEILCLVSEEALADLSRGHIGSGDQALSAFRQHAEKIHGVAEALIRAGRFEQDGSVIVRTGDVGG</sequence>
<dbReference type="Pfam" id="PF07369">
    <property type="entry name" value="DUF1488"/>
    <property type="match status" value="1"/>
</dbReference>
<dbReference type="EMBL" id="JAAQPH010000042">
    <property type="protein sequence ID" value="NIA72364.1"/>
    <property type="molecule type" value="Genomic_DNA"/>
</dbReference>
<name>A0A967F3K8_9PROT</name>
<evidence type="ECO:0000313" key="2">
    <source>
        <dbReference type="Proteomes" id="UP000761264"/>
    </source>
</evidence>
<proteinExistence type="predicted"/>
<comment type="caution">
    <text evidence="1">The sequence shown here is derived from an EMBL/GenBank/DDBJ whole genome shotgun (WGS) entry which is preliminary data.</text>
</comment>